<dbReference type="EMBL" id="BQNB010017739">
    <property type="protein sequence ID" value="GJT66714.1"/>
    <property type="molecule type" value="Genomic_DNA"/>
</dbReference>
<evidence type="ECO:0000313" key="1">
    <source>
        <dbReference type="EMBL" id="GJT66714.1"/>
    </source>
</evidence>
<gene>
    <name evidence="1" type="ORF">Tco_1018194</name>
</gene>
<sequence>MSPGKSPSPVLLFLVVRAFEFDYRGGFSAAVSKPVAAVIERVKLLIQNEDEMLKTSVFLNHTRVLEIVFVAFVEVFLNHTRVLEIVSLE</sequence>
<proteinExistence type="predicted"/>
<keyword evidence="2" id="KW-1185">Reference proteome</keyword>
<organism evidence="1 2">
    <name type="scientific">Tanacetum coccineum</name>
    <dbReference type="NCBI Taxonomy" id="301880"/>
    <lineage>
        <taxon>Eukaryota</taxon>
        <taxon>Viridiplantae</taxon>
        <taxon>Streptophyta</taxon>
        <taxon>Embryophyta</taxon>
        <taxon>Tracheophyta</taxon>
        <taxon>Spermatophyta</taxon>
        <taxon>Magnoliopsida</taxon>
        <taxon>eudicotyledons</taxon>
        <taxon>Gunneridae</taxon>
        <taxon>Pentapetalae</taxon>
        <taxon>asterids</taxon>
        <taxon>campanulids</taxon>
        <taxon>Asterales</taxon>
        <taxon>Asteraceae</taxon>
        <taxon>Asteroideae</taxon>
        <taxon>Anthemideae</taxon>
        <taxon>Anthemidinae</taxon>
        <taxon>Tanacetum</taxon>
    </lineage>
</organism>
<evidence type="ECO:0000313" key="2">
    <source>
        <dbReference type="Proteomes" id="UP001151760"/>
    </source>
</evidence>
<comment type="caution">
    <text evidence="1">The sequence shown here is derived from an EMBL/GenBank/DDBJ whole genome shotgun (WGS) entry which is preliminary data.</text>
</comment>
<dbReference type="Proteomes" id="UP001151760">
    <property type="component" value="Unassembled WGS sequence"/>
</dbReference>
<reference evidence="1" key="1">
    <citation type="journal article" date="2022" name="Int. J. Mol. Sci.">
        <title>Draft Genome of Tanacetum Coccineum: Genomic Comparison of Closely Related Tanacetum-Family Plants.</title>
        <authorList>
            <person name="Yamashiro T."/>
            <person name="Shiraishi A."/>
            <person name="Nakayama K."/>
            <person name="Satake H."/>
        </authorList>
    </citation>
    <scope>NUCLEOTIDE SEQUENCE</scope>
</reference>
<accession>A0ABQ5FU15</accession>
<protein>
    <submittedName>
        <fullName evidence="1">Uncharacterized protein</fullName>
    </submittedName>
</protein>
<name>A0ABQ5FU15_9ASTR</name>
<reference evidence="1" key="2">
    <citation type="submission" date="2022-01" db="EMBL/GenBank/DDBJ databases">
        <authorList>
            <person name="Yamashiro T."/>
            <person name="Shiraishi A."/>
            <person name="Satake H."/>
            <person name="Nakayama K."/>
        </authorList>
    </citation>
    <scope>NUCLEOTIDE SEQUENCE</scope>
</reference>